<evidence type="ECO:0000259" key="4">
    <source>
        <dbReference type="Pfam" id="PF00501"/>
    </source>
</evidence>
<dbReference type="PANTHER" id="PTHR45527:SF1">
    <property type="entry name" value="FATTY ACID SYNTHASE"/>
    <property type="match status" value="1"/>
</dbReference>
<accession>A0ABP0KB35</accession>
<evidence type="ECO:0000256" key="3">
    <source>
        <dbReference type="SAM" id="MobiDB-lite"/>
    </source>
</evidence>
<dbReference type="InterPro" id="IPR036770">
    <property type="entry name" value="Ankyrin_rpt-contain_sf"/>
</dbReference>
<sequence>PFLATGSEAVAELLEAMVNGSIQLDTIPGRLLKVFRKAPFATAAAIIAGLGEKGLEGEEMQACAKSLVASREALEALQPEQLLRLTVAATKSEPVAKEALDAVASAAALVLNAFSLEDASKLLLAVAKAKAGAGSGVQELYERAAEVIPPKLSELSSGQLIKVVLAVTKVEACRPLLETAAQAAVARVGDVQPSQMMLLMQGLLPLGGEHPALNKIADNWAASFYEATRLEGLLGPDQIETRRKELESKGQLSADQVSKLALMVAPVMPKHQSFWNAFGKRLREMPEDLSDVGIANLKLAFPEGAGPDFEKKEKILKKAYKEGGGAAKDRKKEKEKDRDRDRSRERDRDKSRERDREKSKSRPERDRDRLKDRDRDRDRGRDREKERERERDRDFNGDRARVRTEEEIERQKRQKEEMRRADRERVLEMEHEREKEREKELERRREAKKQMEREKEERKKEKKAKKKEKKNRKEGVQLSSSSSDGGVQLTGLVGAKPAAPEAAEKAVSLDLDVDVPKTVDLDIDGAIELDAEPKPKPKPVRSNSVAEVQVSMPVEAPKPAEDGAIELDAEPKPKPKPVRSDSVAEVQVSMPVEAPKPAEDGAIELDAEPKPKPKPVRSDSVAEVQVSTKAAEAAKPPRENGHAEDIDMEVDLSCQVEDVAKPAEKRKANESIVDLDQETTAKERRDARKRRAKAAVAAVAPAPAAVVTCGLVTWISTMQLPPSTLTDGPKGGPSAARGVHSAVLKTGAAVVAAGDVRCGRCLKRGFAVVGTSVFRENQKSVTFGRVAVCVDEGPLLPLVELGVLLAGMCIVPIDPCEPAGRFCSVVMDSEPTVIVAKDSATRSLIQQHLAEVVDLKLPKACHVVVAQELLQLEPKWTWSEVPGAAISHIFFTSGSTGRPKGCVVSHGALRSYCLAKTATYGVHETSVILVASAHTFDPSLGDFMSTWAAGGVVALGARRDLFQHLGLLLQQSEATHLLCTPSLFATLGKGYAPGNAEALPSLRSVALGGEPMPRMILEAWAGHEALTLVNTYGVTECCVYNAFRLMHSEDLPSLVGLPLPGNQLLLLPQDQDAGSLQHDLSHCVEGLEGELIIGGAQVGEGYLNRKELTARHFQDHPRHGRVYLSGDLARVTRVKSKAEMQLLGRKDHQVKVRGQRIELGEVEHLLLQCAGALVTSVAVASFDDRLVAFCVPSDLLLTEMRESNVASVLRAVIRYLSEKEVPRGMRPRVVLTNSLPWTASGKVARGELRTLLTEESEDETPEMPLQGFSAEVAEIWAQELGQPVKRIKHHSHFQELGGHSISALRVCRRLLVHLTNEGQSDLDDALGGDLGELSGTFSPQELLQRPKFLHYVHFLQAALGKGPDDGNPPPAEGHDDEGDEDAVQLLHRAAAAGSRVLIDFLVGQGLASADGHCSMKRLKAQTRAQRSLQQTGKDGLRPTSPLHTAASSPNGAKAVQALLEHRATVTATEGHGVMALHLASRNSQVVELLLDAKAPLAAKDLNQQTVLHFAARA</sequence>
<reference evidence="6 7" key="1">
    <citation type="submission" date="2024-02" db="EMBL/GenBank/DDBJ databases">
        <authorList>
            <person name="Chen Y."/>
            <person name="Shah S."/>
            <person name="Dougan E. K."/>
            <person name="Thang M."/>
            <person name="Chan C."/>
        </authorList>
    </citation>
    <scope>NUCLEOTIDE SEQUENCE [LARGE SCALE GENOMIC DNA]</scope>
</reference>
<proteinExistence type="predicted"/>
<dbReference type="InterPro" id="IPR000873">
    <property type="entry name" value="AMP-dep_synth/lig_dom"/>
</dbReference>
<feature type="compositionally biased region" description="Basic and acidic residues" evidence="3">
    <location>
        <begin position="327"/>
        <end position="459"/>
    </location>
</feature>
<feature type="region of interest" description="Disordered" evidence="3">
    <location>
        <begin position="1360"/>
        <end position="1379"/>
    </location>
</feature>
<dbReference type="PANTHER" id="PTHR45527">
    <property type="entry name" value="NONRIBOSOMAL PEPTIDE SYNTHETASE"/>
    <property type="match status" value="1"/>
</dbReference>
<feature type="domain" description="AMP-dependent synthetase/ligase" evidence="4">
    <location>
        <begin position="785"/>
        <end position="1103"/>
    </location>
</feature>
<comment type="caution">
    <text evidence="6">The sequence shown here is derived from an EMBL/GenBank/DDBJ whole genome shotgun (WGS) entry which is preliminary data.</text>
</comment>
<protein>
    <submittedName>
        <fullName evidence="6">Nonribosomal peptide synthetase GRA1 (Gramillins biosynthetic cluster protein 1) (Nonribosomal peptide synthetase 8) (NRPS8)</fullName>
    </submittedName>
</protein>
<dbReference type="InterPro" id="IPR009081">
    <property type="entry name" value="PP-bd_ACP"/>
</dbReference>
<dbReference type="InterPro" id="IPR036736">
    <property type="entry name" value="ACP-like_sf"/>
</dbReference>
<dbReference type="InterPro" id="IPR020845">
    <property type="entry name" value="AMP-binding_CS"/>
</dbReference>
<dbReference type="Gene3D" id="3.40.50.12780">
    <property type="entry name" value="N-terminal domain of ligase-like"/>
    <property type="match status" value="1"/>
</dbReference>
<feature type="compositionally biased region" description="Polar residues" evidence="3">
    <location>
        <begin position="1422"/>
        <end position="1432"/>
    </location>
</feature>
<dbReference type="Gene3D" id="1.10.1200.10">
    <property type="entry name" value="ACP-like"/>
    <property type="match status" value="1"/>
</dbReference>
<dbReference type="Proteomes" id="UP001642464">
    <property type="component" value="Unassembled WGS sequence"/>
</dbReference>
<evidence type="ECO:0000313" key="7">
    <source>
        <dbReference type="Proteomes" id="UP001642464"/>
    </source>
</evidence>
<feature type="compositionally biased region" description="Basic and acidic residues" evidence="3">
    <location>
        <begin position="635"/>
        <end position="645"/>
    </location>
</feature>
<keyword evidence="1" id="KW-0596">Phosphopantetheine</keyword>
<dbReference type="PROSITE" id="PS00012">
    <property type="entry name" value="PHOSPHOPANTETHEINE"/>
    <property type="match status" value="1"/>
</dbReference>
<evidence type="ECO:0000256" key="1">
    <source>
        <dbReference type="ARBA" id="ARBA00022450"/>
    </source>
</evidence>
<feature type="region of interest" description="Disordered" evidence="3">
    <location>
        <begin position="662"/>
        <end position="687"/>
    </location>
</feature>
<dbReference type="InterPro" id="IPR045851">
    <property type="entry name" value="AMP-bd_C_sf"/>
</dbReference>
<evidence type="ECO:0000313" key="6">
    <source>
        <dbReference type="EMBL" id="CAK9023764.1"/>
    </source>
</evidence>
<gene>
    <name evidence="6" type="ORF">SCF082_LOCUS16331</name>
</gene>
<feature type="region of interest" description="Disordered" evidence="3">
    <location>
        <begin position="526"/>
        <end position="645"/>
    </location>
</feature>
<dbReference type="EMBL" id="CAXAMM010010613">
    <property type="protein sequence ID" value="CAK9023764.1"/>
    <property type="molecule type" value="Genomic_DNA"/>
</dbReference>
<evidence type="ECO:0000259" key="5">
    <source>
        <dbReference type="Pfam" id="PF00550"/>
    </source>
</evidence>
<dbReference type="Pfam" id="PF00501">
    <property type="entry name" value="AMP-binding"/>
    <property type="match status" value="1"/>
</dbReference>
<feature type="non-terminal residue" evidence="6">
    <location>
        <position position="1513"/>
    </location>
</feature>
<evidence type="ECO:0000256" key="2">
    <source>
        <dbReference type="ARBA" id="ARBA00022553"/>
    </source>
</evidence>
<feature type="compositionally biased region" description="Basic residues" evidence="3">
    <location>
        <begin position="460"/>
        <end position="472"/>
    </location>
</feature>
<dbReference type="SUPFAM" id="SSF47336">
    <property type="entry name" value="ACP-like"/>
    <property type="match status" value="1"/>
</dbReference>
<feature type="region of interest" description="Disordered" evidence="3">
    <location>
        <begin position="1421"/>
        <end position="1450"/>
    </location>
</feature>
<keyword evidence="2" id="KW-0597">Phosphoprotein</keyword>
<name>A0ABP0KB35_9DINO</name>
<feature type="region of interest" description="Disordered" evidence="3">
    <location>
        <begin position="320"/>
        <end position="508"/>
    </location>
</feature>
<organism evidence="6 7">
    <name type="scientific">Durusdinium trenchii</name>
    <dbReference type="NCBI Taxonomy" id="1381693"/>
    <lineage>
        <taxon>Eukaryota</taxon>
        <taxon>Sar</taxon>
        <taxon>Alveolata</taxon>
        <taxon>Dinophyceae</taxon>
        <taxon>Suessiales</taxon>
        <taxon>Symbiodiniaceae</taxon>
        <taxon>Durusdinium</taxon>
    </lineage>
</organism>
<dbReference type="Gene3D" id="3.30.300.30">
    <property type="match status" value="1"/>
</dbReference>
<dbReference type="Gene3D" id="1.25.40.20">
    <property type="entry name" value="Ankyrin repeat-containing domain"/>
    <property type="match status" value="1"/>
</dbReference>
<dbReference type="PROSITE" id="PS00455">
    <property type="entry name" value="AMP_BINDING"/>
    <property type="match status" value="1"/>
</dbReference>
<dbReference type="Pfam" id="PF00550">
    <property type="entry name" value="PP-binding"/>
    <property type="match status" value="1"/>
</dbReference>
<dbReference type="InterPro" id="IPR006162">
    <property type="entry name" value="Ppantetheine_attach_site"/>
</dbReference>
<feature type="non-terminal residue" evidence="6">
    <location>
        <position position="1"/>
    </location>
</feature>
<feature type="domain" description="Carrier" evidence="5">
    <location>
        <begin position="1271"/>
        <end position="1310"/>
    </location>
</feature>
<dbReference type="InterPro" id="IPR002110">
    <property type="entry name" value="Ankyrin_rpt"/>
</dbReference>
<dbReference type="Pfam" id="PF12796">
    <property type="entry name" value="Ank_2"/>
    <property type="match status" value="1"/>
</dbReference>
<keyword evidence="7" id="KW-1185">Reference proteome</keyword>
<feature type="compositionally biased region" description="Polar residues" evidence="3">
    <location>
        <begin position="1441"/>
        <end position="1450"/>
    </location>
</feature>
<dbReference type="SUPFAM" id="SSF48403">
    <property type="entry name" value="Ankyrin repeat"/>
    <property type="match status" value="1"/>
</dbReference>
<dbReference type="InterPro" id="IPR042099">
    <property type="entry name" value="ANL_N_sf"/>
</dbReference>
<dbReference type="SUPFAM" id="SSF56801">
    <property type="entry name" value="Acetyl-CoA synthetase-like"/>
    <property type="match status" value="1"/>
</dbReference>